<keyword evidence="2" id="KW-1185">Reference proteome</keyword>
<evidence type="ECO:0000313" key="1">
    <source>
        <dbReference type="EMBL" id="EZH83605.1"/>
    </source>
</evidence>
<accession>A0ABN0SGX5</accession>
<name>A0ABN0SGX5_9GAMM</name>
<dbReference type="Proteomes" id="UP000023842">
    <property type="component" value="Unassembled WGS sequence"/>
</dbReference>
<sequence>MRPIHGAPATGEEAAQPDVALLGIEYPGPILPGRSVAYMLSMTTRQDCHPVAVLVLTKINDTYGPFVWARVAIQAGVG</sequence>
<evidence type="ECO:0000313" key="2">
    <source>
        <dbReference type="Proteomes" id="UP000023842"/>
    </source>
</evidence>
<dbReference type="EMBL" id="JFJN01000007">
    <property type="protein sequence ID" value="EZH83605.1"/>
    <property type="molecule type" value="Genomic_DNA"/>
</dbReference>
<gene>
    <name evidence="1" type="ORF">AU05_20950</name>
</gene>
<organism evidence="1 2">
    <name type="scientific">Ectopseudomonas composti</name>
    <dbReference type="NCBI Taxonomy" id="658457"/>
    <lineage>
        <taxon>Bacteria</taxon>
        <taxon>Pseudomonadati</taxon>
        <taxon>Pseudomonadota</taxon>
        <taxon>Gammaproteobacteria</taxon>
        <taxon>Pseudomonadales</taxon>
        <taxon>Pseudomonadaceae</taxon>
        <taxon>Ectopseudomonas</taxon>
    </lineage>
</organism>
<reference evidence="2" key="1">
    <citation type="journal article" date="2014" name="Genome Announc.">
        <title>Draft Genome Sequence of the algae degrading bacterium Pseudomonas mendocina AD6.</title>
        <authorList>
            <person name="Barney B.M."/>
            <person name="Lenneman E.M."/>
        </authorList>
    </citation>
    <scope>NUCLEOTIDE SEQUENCE [LARGE SCALE GENOMIC DNA]</scope>
    <source>
        <strain evidence="2">AD6</strain>
    </source>
</reference>
<comment type="caution">
    <text evidence="1">The sequence shown here is derived from an EMBL/GenBank/DDBJ whole genome shotgun (WGS) entry which is preliminary data.</text>
</comment>
<proteinExistence type="predicted"/>
<protein>
    <submittedName>
        <fullName evidence="1">Uncharacterized protein</fullName>
    </submittedName>
</protein>